<feature type="compositionally biased region" description="Polar residues" evidence="1">
    <location>
        <begin position="19"/>
        <end position="28"/>
    </location>
</feature>
<feature type="compositionally biased region" description="Pro residues" evidence="1">
    <location>
        <begin position="257"/>
        <end position="266"/>
    </location>
</feature>
<feature type="compositionally biased region" description="Polar residues" evidence="1">
    <location>
        <begin position="73"/>
        <end position="85"/>
    </location>
</feature>
<protein>
    <submittedName>
        <fullName evidence="2">Uncharacterized protein</fullName>
    </submittedName>
</protein>
<feature type="compositionally biased region" description="Low complexity" evidence="1">
    <location>
        <begin position="181"/>
        <end position="191"/>
    </location>
</feature>
<evidence type="ECO:0000313" key="2">
    <source>
        <dbReference type="EMBL" id="KAF1933137.1"/>
    </source>
</evidence>
<sequence length="266" mass="28378">MSSFGSSSGWATGGRRSGQFDSNQTPESSMIFGSPPDGDRGSDKKGTFDWFHKMRQEHRERADKRDRAKSPPGSISNPPLPQNLTRPRDNLPNRDWSADAPRSLSEVSNDVTPIGISPAAQTTSSTPETRQQSSIVAQQTVGNTVGPPTATANPVPAVIPEEPVAPTLKHEDSSTTIQPATQLTTQPSTGPSSPPIQQPAPFTPISQVLQSSEQEPRTPTATNHPVFHVPSPAIAEILAAPARSFNRSPERAIPSPSRSPPPNSTH</sequence>
<feature type="compositionally biased region" description="Polar residues" evidence="1">
    <location>
        <begin position="119"/>
        <end position="143"/>
    </location>
</feature>
<proteinExistence type="predicted"/>
<feature type="compositionally biased region" description="Pro residues" evidence="1">
    <location>
        <begin position="192"/>
        <end position="202"/>
    </location>
</feature>
<dbReference type="OrthoDB" id="3196451at2759"/>
<feature type="compositionally biased region" description="Polar residues" evidence="1">
    <location>
        <begin position="1"/>
        <end position="10"/>
    </location>
</feature>
<evidence type="ECO:0000256" key="1">
    <source>
        <dbReference type="SAM" id="MobiDB-lite"/>
    </source>
</evidence>
<dbReference type="Proteomes" id="UP000800082">
    <property type="component" value="Unassembled WGS sequence"/>
</dbReference>
<feature type="compositionally biased region" description="Polar residues" evidence="1">
    <location>
        <begin position="204"/>
        <end position="223"/>
    </location>
</feature>
<accession>A0A6A5S6L1</accession>
<dbReference type="AlphaFoldDB" id="A0A6A5S6L1"/>
<reference evidence="2" key="1">
    <citation type="journal article" date="2020" name="Stud. Mycol.">
        <title>101 Dothideomycetes genomes: a test case for predicting lifestyles and emergence of pathogens.</title>
        <authorList>
            <person name="Haridas S."/>
            <person name="Albert R."/>
            <person name="Binder M."/>
            <person name="Bloem J."/>
            <person name="Labutti K."/>
            <person name="Salamov A."/>
            <person name="Andreopoulos B."/>
            <person name="Baker S."/>
            <person name="Barry K."/>
            <person name="Bills G."/>
            <person name="Bluhm B."/>
            <person name="Cannon C."/>
            <person name="Castanera R."/>
            <person name="Culley D."/>
            <person name="Daum C."/>
            <person name="Ezra D."/>
            <person name="Gonzalez J."/>
            <person name="Henrissat B."/>
            <person name="Kuo A."/>
            <person name="Liang C."/>
            <person name="Lipzen A."/>
            <person name="Lutzoni F."/>
            <person name="Magnuson J."/>
            <person name="Mondo S."/>
            <person name="Nolan M."/>
            <person name="Ohm R."/>
            <person name="Pangilinan J."/>
            <person name="Park H.-J."/>
            <person name="Ramirez L."/>
            <person name="Alfaro M."/>
            <person name="Sun H."/>
            <person name="Tritt A."/>
            <person name="Yoshinaga Y."/>
            <person name="Zwiers L.-H."/>
            <person name="Turgeon B."/>
            <person name="Goodwin S."/>
            <person name="Spatafora J."/>
            <person name="Crous P."/>
            <person name="Grigoriev I."/>
        </authorList>
    </citation>
    <scope>NUCLEOTIDE SEQUENCE</scope>
    <source>
        <strain evidence="2">CBS 183.55</strain>
    </source>
</reference>
<organism evidence="2 3">
    <name type="scientific">Didymella exigua CBS 183.55</name>
    <dbReference type="NCBI Taxonomy" id="1150837"/>
    <lineage>
        <taxon>Eukaryota</taxon>
        <taxon>Fungi</taxon>
        <taxon>Dikarya</taxon>
        <taxon>Ascomycota</taxon>
        <taxon>Pezizomycotina</taxon>
        <taxon>Dothideomycetes</taxon>
        <taxon>Pleosporomycetidae</taxon>
        <taxon>Pleosporales</taxon>
        <taxon>Pleosporineae</taxon>
        <taxon>Didymellaceae</taxon>
        <taxon>Didymella</taxon>
    </lineage>
</organism>
<dbReference type="EMBL" id="ML978957">
    <property type="protein sequence ID" value="KAF1933137.1"/>
    <property type="molecule type" value="Genomic_DNA"/>
</dbReference>
<dbReference type="RefSeq" id="XP_033453385.1">
    <property type="nucleotide sequence ID" value="XM_033590722.1"/>
</dbReference>
<dbReference type="GeneID" id="54348390"/>
<feature type="compositionally biased region" description="Low complexity" evidence="1">
    <location>
        <begin position="144"/>
        <end position="166"/>
    </location>
</feature>
<feature type="compositionally biased region" description="Basic and acidic residues" evidence="1">
    <location>
        <begin position="37"/>
        <end position="69"/>
    </location>
</feature>
<evidence type="ECO:0000313" key="3">
    <source>
        <dbReference type="Proteomes" id="UP000800082"/>
    </source>
</evidence>
<feature type="region of interest" description="Disordered" evidence="1">
    <location>
        <begin position="1"/>
        <end position="266"/>
    </location>
</feature>
<name>A0A6A5S6L1_9PLEO</name>
<gene>
    <name evidence="2" type="ORF">M421DRAFT_415499</name>
</gene>
<keyword evidence="3" id="KW-1185">Reference proteome</keyword>